<evidence type="ECO:0000313" key="5">
    <source>
        <dbReference type="Proteomes" id="UP000435910"/>
    </source>
</evidence>
<organism evidence="4 5">
    <name type="scientific">Bacillus licheniformis</name>
    <dbReference type="NCBI Taxonomy" id="1402"/>
    <lineage>
        <taxon>Bacteria</taxon>
        <taxon>Bacillati</taxon>
        <taxon>Bacillota</taxon>
        <taxon>Bacilli</taxon>
        <taxon>Bacillales</taxon>
        <taxon>Bacillaceae</taxon>
        <taxon>Bacillus</taxon>
    </lineage>
</organism>
<dbReference type="Gene3D" id="2.60.40.790">
    <property type="match status" value="1"/>
</dbReference>
<evidence type="ECO:0000313" key="4">
    <source>
        <dbReference type="EMBL" id="TWL21094.1"/>
    </source>
</evidence>
<dbReference type="RefSeq" id="WP_003182880.1">
    <property type="nucleotide sequence ID" value="NZ_BEXU01000029.1"/>
</dbReference>
<evidence type="ECO:0000256" key="1">
    <source>
        <dbReference type="PROSITE-ProRule" id="PRU00285"/>
    </source>
</evidence>
<dbReference type="PROSITE" id="PS01031">
    <property type="entry name" value="SHSP"/>
    <property type="match status" value="1"/>
</dbReference>
<reference evidence="3 6" key="2">
    <citation type="submission" date="2020-12" db="EMBL/GenBank/DDBJ databases">
        <title>FDA dAtabase for Regulatory Grade micrObial Sequences (FDA-ARGOS): Supporting development and validation of Infectious Disease Dx tests.</title>
        <authorList>
            <person name="Nelson B."/>
            <person name="Plummer A."/>
            <person name="Tallon L."/>
            <person name="Sadzewicz L."/>
            <person name="Zhao X."/>
            <person name="Boylan J."/>
            <person name="Ott S."/>
            <person name="Bowen H."/>
            <person name="Vavikolanu K."/>
            <person name="Mehta A."/>
            <person name="Aluvathingal J."/>
            <person name="Nadendla S."/>
            <person name="Myers T."/>
            <person name="Yan Y."/>
            <person name="Sichtig H."/>
        </authorList>
    </citation>
    <scope>NUCLEOTIDE SEQUENCE [LARGE SCALE GENOMIC DNA]</scope>
    <source>
        <strain evidence="3 6">FDAARGOS_923</strain>
    </source>
</reference>
<evidence type="ECO:0000259" key="2">
    <source>
        <dbReference type="PROSITE" id="PS01031"/>
    </source>
</evidence>
<dbReference type="OMA" id="HQNEATF"/>
<dbReference type="GeneID" id="92861042"/>
<comment type="similarity">
    <text evidence="1">Belongs to the small heat shock protein (HSP20) family.</text>
</comment>
<sequence>MDFKENDNHSLSKKDEIQEAVEQLFYNSPFHDILNSFQKLISDQLQNSTISMNIREDDGALYVDIAVPESFQNGDIMIEAKSRYLHIALKEKQESGGSSSFTSLSRTVLLPYPVREETMKTSWNRNVLTVSFSEQKKHE</sequence>
<dbReference type="InterPro" id="IPR002068">
    <property type="entry name" value="A-crystallin/Hsp20_dom"/>
</dbReference>
<protein>
    <submittedName>
        <fullName evidence="3">Hsp20/alpha crystallin family protein</fullName>
    </submittedName>
</protein>
<dbReference type="AlphaFoldDB" id="A0A1Y0YTE2"/>
<name>A0A1Y0YTE2_BACLI</name>
<dbReference type="EMBL" id="NILC01000033">
    <property type="protein sequence ID" value="TWL21094.1"/>
    <property type="molecule type" value="Genomic_DNA"/>
</dbReference>
<gene>
    <name evidence="4" type="ORF">CHCC16736_2378</name>
    <name evidence="3" type="ORF">I6G80_13925</name>
</gene>
<dbReference type="InterPro" id="IPR008978">
    <property type="entry name" value="HSP20-like_chaperone"/>
</dbReference>
<reference evidence="4 5" key="1">
    <citation type="submission" date="2019-06" db="EMBL/GenBank/DDBJ databases">
        <title>Genome sequence analysis of &gt;100 Bacillus licheniformis strains suggests intrinsic resistance to this species.</title>
        <authorList>
            <person name="Wels M."/>
            <person name="Siezen R.J."/>
            <person name="Johansen E."/>
            <person name="Stuer-Lauridsen B."/>
            <person name="Bjerre K."/>
            <person name="Nielsen B.K.K."/>
        </authorList>
    </citation>
    <scope>NUCLEOTIDE SEQUENCE [LARGE SCALE GENOMIC DNA]</scope>
    <source>
        <strain evidence="4 5">BAC-16736</strain>
    </source>
</reference>
<dbReference type="Proteomes" id="UP000435910">
    <property type="component" value="Unassembled WGS sequence"/>
</dbReference>
<evidence type="ECO:0000313" key="3">
    <source>
        <dbReference type="EMBL" id="QPR70948.1"/>
    </source>
</evidence>
<dbReference type="SUPFAM" id="SSF49764">
    <property type="entry name" value="HSP20-like chaperones"/>
    <property type="match status" value="1"/>
</dbReference>
<proteinExistence type="inferred from homology"/>
<dbReference type="Proteomes" id="UP000595038">
    <property type="component" value="Chromosome"/>
</dbReference>
<evidence type="ECO:0000313" key="6">
    <source>
        <dbReference type="Proteomes" id="UP000595038"/>
    </source>
</evidence>
<feature type="domain" description="SHSP" evidence="2">
    <location>
        <begin position="43"/>
        <end position="139"/>
    </location>
</feature>
<dbReference type="EMBL" id="CP065647">
    <property type="protein sequence ID" value="QPR70948.1"/>
    <property type="molecule type" value="Genomic_DNA"/>
</dbReference>
<accession>A0A1Y0YTE2</accession>